<evidence type="ECO:0000256" key="1">
    <source>
        <dbReference type="ARBA" id="ARBA00022679"/>
    </source>
</evidence>
<name>A0A4R7VWS8_9PSEU</name>
<comment type="caution">
    <text evidence="3">The sequence shown here is derived from an EMBL/GenBank/DDBJ whole genome shotgun (WGS) entry which is preliminary data.</text>
</comment>
<evidence type="ECO:0000313" key="3">
    <source>
        <dbReference type="EMBL" id="TDV54105.1"/>
    </source>
</evidence>
<dbReference type="GO" id="GO:0008080">
    <property type="term" value="F:N-acetyltransferase activity"/>
    <property type="evidence" value="ECO:0007669"/>
    <property type="project" value="InterPro"/>
</dbReference>
<protein>
    <submittedName>
        <fullName evidence="3">L-amino acid N-acyltransferase YncA</fullName>
    </submittedName>
</protein>
<keyword evidence="1 3" id="KW-0808">Transferase</keyword>
<sequence length="166" mass="18193">MSEVTIRPAGEEDLPAVGEVTYEAYHTDGHVPGREQSDYGNVLRDARARYEEAELLVAVDEAGAVLGTVTIARPGSKWREIGKDDELEFRMLAVSSAARGRGVGAALTRRVLARAAELGLPSVVLSSSKTMHAAHRLYERLGFHRTPDLDWSPLPTIPLITYRLDL</sequence>
<keyword evidence="4" id="KW-1185">Reference proteome</keyword>
<dbReference type="PROSITE" id="PS51186">
    <property type="entry name" value="GNAT"/>
    <property type="match status" value="1"/>
</dbReference>
<evidence type="ECO:0000259" key="2">
    <source>
        <dbReference type="PROSITE" id="PS51186"/>
    </source>
</evidence>
<dbReference type="Proteomes" id="UP000294927">
    <property type="component" value="Unassembled WGS sequence"/>
</dbReference>
<dbReference type="RefSeq" id="WP_133903089.1">
    <property type="nucleotide sequence ID" value="NZ_SOCP01000004.1"/>
</dbReference>
<proteinExistence type="predicted"/>
<accession>A0A4R7VWS8</accession>
<reference evidence="3 4" key="1">
    <citation type="submission" date="2019-03" db="EMBL/GenBank/DDBJ databases">
        <title>Genomic Encyclopedia of Archaeal and Bacterial Type Strains, Phase II (KMG-II): from individual species to whole genera.</title>
        <authorList>
            <person name="Goeker M."/>
        </authorList>
    </citation>
    <scope>NUCLEOTIDE SEQUENCE [LARGE SCALE GENOMIC DNA]</scope>
    <source>
        <strain evidence="3 4">DSM 45499</strain>
    </source>
</reference>
<dbReference type="SUPFAM" id="SSF55729">
    <property type="entry name" value="Acyl-CoA N-acyltransferases (Nat)"/>
    <property type="match status" value="1"/>
</dbReference>
<dbReference type="EMBL" id="SOCP01000004">
    <property type="protein sequence ID" value="TDV54105.1"/>
    <property type="molecule type" value="Genomic_DNA"/>
</dbReference>
<dbReference type="InterPro" id="IPR050769">
    <property type="entry name" value="NAT_camello-type"/>
</dbReference>
<dbReference type="Gene3D" id="3.40.630.30">
    <property type="match status" value="1"/>
</dbReference>
<dbReference type="AlphaFoldDB" id="A0A4R7VWS8"/>
<dbReference type="CDD" id="cd04301">
    <property type="entry name" value="NAT_SF"/>
    <property type="match status" value="1"/>
</dbReference>
<dbReference type="Pfam" id="PF00583">
    <property type="entry name" value="Acetyltransf_1"/>
    <property type="match status" value="1"/>
</dbReference>
<dbReference type="InterPro" id="IPR016181">
    <property type="entry name" value="Acyl_CoA_acyltransferase"/>
</dbReference>
<dbReference type="InterPro" id="IPR000182">
    <property type="entry name" value="GNAT_dom"/>
</dbReference>
<keyword evidence="3" id="KW-0012">Acyltransferase</keyword>
<dbReference type="PANTHER" id="PTHR13947:SF37">
    <property type="entry name" value="LD18367P"/>
    <property type="match status" value="1"/>
</dbReference>
<dbReference type="PANTHER" id="PTHR13947">
    <property type="entry name" value="GNAT FAMILY N-ACETYLTRANSFERASE"/>
    <property type="match status" value="1"/>
</dbReference>
<organism evidence="3 4">
    <name type="scientific">Actinophytocola oryzae</name>
    <dbReference type="NCBI Taxonomy" id="502181"/>
    <lineage>
        <taxon>Bacteria</taxon>
        <taxon>Bacillati</taxon>
        <taxon>Actinomycetota</taxon>
        <taxon>Actinomycetes</taxon>
        <taxon>Pseudonocardiales</taxon>
        <taxon>Pseudonocardiaceae</taxon>
    </lineage>
</organism>
<dbReference type="OrthoDB" id="273614at2"/>
<gene>
    <name evidence="3" type="ORF">CLV71_104574</name>
</gene>
<evidence type="ECO:0000313" key="4">
    <source>
        <dbReference type="Proteomes" id="UP000294927"/>
    </source>
</evidence>
<feature type="domain" description="N-acetyltransferase" evidence="2">
    <location>
        <begin position="4"/>
        <end position="166"/>
    </location>
</feature>